<dbReference type="EMBL" id="MSCL01000001">
    <property type="protein sequence ID" value="PQJ74421.1"/>
    <property type="molecule type" value="Genomic_DNA"/>
</dbReference>
<dbReference type="Proteomes" id="UP000237608">
    <property type="component" value="Unassembled WGS sequence"/>
</dbReference>
<evidence type="ECO:0000313" key="1">
    <source>
        <dbReference type="EMBL" id="PQJ74421.1"/>
    </source>
</evidence>
<protein>
    <submittedName>
        <fullName evidence="1">Uncharacterized protein</fullName>
    </submittedName>
</protein>
<keyword evidence="2" id="KW-1185">Reference proteome</keyword>
<evidence type="ECO:0000313" key="2">
    <source>
        <dbReference type="Proteomes" id="UP000237608"/>
    </source>
</evidence>
<accession>A0A2S7WAY4</accession>
<proteinExistence type="predicted"/>
<dbReference type="AlphaFoldDB" id="A0A2S7WAY4"/>
<gene>
    <name evidence="1" type="ORF">BTO13_03665</name>
</gene>
<reference evidence="1 2" key="1">
    <citation type="submission" date="2016-12" db="EMBL/GenBank/DDBJ databases">
        <title>Trade-off between light-utilization and light-protection in marine flavobacteria.</title>
        <authorList>
            <person name="Kumagai Y."/>
            <person name="Yoshizawa S."/>
            <person name="Kogure K."/>
            <person name="Iwasaki W."/>
        </authorList>
    </citation>
    <scope>NUCLEOTIDE SEQUENCE [LARGE SCALE GENOMIC DNA]</scope>
    <source>
        <strain evidence="1 2">KCTC 22729</strain>
    </source>
</reference>
<name>A0A2S7WAY4_9FLAO</name>
<organism evidence="1 2">
    <name type="scientific">Polaribacter gangjinensis</name>
    <dbReference type="NCBI Taxonomy" id="574710"/>
    <lineage>
        <taxon>Bacteria</taxon>
        <taxon>Pseudomonadati</taxon>
        <taxon>Bacteroidota</taxon>
        <taxon>Flavobacteriia</taxon>
        <taxon>Flavobacteriales</taxon>
        <taxon>Flavobacteriaceae</taxon>
    </lineage>
</organism>
<sequence length="201" mass="23911">MNIRFVYLLFFFSQVINSQNSVRNSLNEIKKGYEMIYEFPSLTNDGGWEGSYTLKSYYDHVSDASYRFKNAIDQFEKIKSEIEIVDNFNFNCINDSYRKQEVINLKNKLLQLKSSLSYEIDGIYELLDGFSYIESRLYAMYKDGNRRYNKMAINEIKEYYPTLMKRIGNYSNAIVNKFNNTDYYKMNVTETINSIKLRNCN</sequence>
<comment type="caution">
    <text evidence="1">The sequence shown here is derived from an EMBL/GenBank/DDBJ whole genome shotgun (WGS) entry which is preliminary data.</text>
</comment>